<dbReference type="Proteomes" id="UP000198804">
    <property type="component" value="Unassembled WGS sequence"/>
</dbReference>
<protein>
    <submittedName>
        <fullName evidence="1">Uncharacterized protein</fullName>
    </submittedName>
</protein>
<dbReference type="AlphaFoldDB" id="A0A1I4H3J6"/>
<dbReference type="RefSeq" id="WP_091948448.1">
    <property type="nucleotide sequence ID" value="NZ_FOSV01000013.1"/>
</dbReference>
<proteinExistence type="predicted"/>
<evidence type="ECO:0000313" key="2">
    <source>
        <dbReference type="Proteomes" id="UP000198804"/>
    </source>
</evidence>
<gene>
    <name evidence="1" type="ORF">SAMN04488125_113123</name>
</gene>
<organism evidence="1 2">
    <name type="scientific">Methylorubrum salsuginis</name>
    <dbReference type="NCBI Taxonomy" id="414703"/>
    <lineage>
        <taxon>Bacteria</taxon>
        <taxon>Pseudomonadati</taxon>
        <taxon>Pseudomonadota</taxon>
        <taxon>Alphaproteobacteria</taxon>
        <taxon>Hyphomicrobiales</taxon>
        <taxon>Methylobacteriaceae</taxon>
        <taxon>Methylorubrum</taxon>
    </lineage>
</organism>
<dbReference type="EMBL" id="FOSV01000013">
    <property type="protein sequence ID" value="SFL36775.1"/>
    <property type="molecule type" value="Genomic_DNA"/>
</dbReference>
<reference evidence="2" key="1">
    <citation type="submission" date="2016-10" db="EMBL/GenBank/DDBJ databases">
        <authorList>
            <person name="Varghese N."/>
            <person name="Submissions S."/>
        </authorList>
    </citation>
    <scope>NUCLEOTIDE SEQUENCE [LARGE SCALE GENOMIC DNA]</scope>
    <source>
        <strain evidence="2">CGMCC 1.6474</strain>
    </source>
</reference>
<accession>A0A1I4H3J6</accession>
<sequence>MPVFDAKNLPHRDEDLNLLATILHPTPAAREQARERGRARIERATMLAELAPALPGTTLAALTVRDAAPAV</sequence>
<evidence type="ECO:0000313" key="1">
    <source>
        <dbReference type="EMBL" id="SFL36775.1"/>
    </source>
</evidence>
<keyword evidence="2" id="KW-1185">Reference proteome</keyword>
<name>A0A1I4H3J6_9HYPH</name>